<gene>
    <name evidence="3" type="ORF">SG34_029145</name>
</gene>
<reference evidence="3 4" key="1">
    <citation type="journal article" date="2015" name="Genome Announc.">
        <title>Draft Genome Sequences of Marine Isolates of Thalassomonas viridans and Thalassomonas actiniarum.</title>
        <authorList>
            <person name="Olonade I."/>
            <person name="van Zyl L.J."/>
            <person name="Trindade M."/>
        </authorList>
    </citation>
    <scope>NUCLEOTIDE SEQUENCE [LARGE SCALE GENOMIC DNA]</scope>
    <source>
        <strain evidence="3 4">XOM25</strain>
    </source>
</reference>
<feature type="domain" description="Aspartate/glutamate/uridylate kinase" evidence="2">
    <location>
        <begin position="1"/>
        <end position="270"/>
    </location>
</feature>
<dbReference type="GO" id="GO:0009090">
    <property type="term" value="P:homoserine biosynthetic process"/>
    <property type="evidence" value="ECO:0007669"/>
    <property type="project" value="TreeGrafter"/>
</dbReference>
<dbReference type="EMBL" id="CP059733">
    <property type="protein sequence ID" value="WDE05307.1"/>
    <property type="molecule type" value="Genomic_DNA"/>
</dbReference>
<reference evidence="3 4" key="2">
    <citation type="journal article" date="2022" name="Mar. Drugs">
        <title>Bioassay-Guided Fractionation Leads to the Detection of Cholic Acid Generated by the Rare Thalassomonas sp.</title>
        <authorList>
            <person name="Pheiffer F."/>
            <person name="Schneider Y.K."/>
            <person name="Hansen E.H."/>
            <person name="Andersen J.H."/>
            <person name="Isaksson J."/>
            <person name="Busche T."/>
            <person name="R C."/>
            <person name="Kalinowski J."/>
            <person name="Zyl L.V."/>
            <person name="Trindade M."/>
        </authorList>
    </citation>
    <scope>NUCLEOTIDE SEQUENCE [LARGE SCALE GENOMIC DNA]</scope>
    <source>
        <strain evidence="3 4">XOM25</strain>
    </source>
</reference>
<dbReference type="Gene3D" id="3.40.1160.10">
    <property type="entry name" value="Acetylglutamate kinase-like"/>
    <property type="match status" value="1"/>
</dbReference>
<accession>A0AAF0C7H4</accession>
<evidence type="ECO:0000256" key="1">
    <source>
        <dbReference type="ARBA" id="ARBA00010122"/>
    </source>
</evidence>
<dbReference type="KEGG" id="tvd:SG34_029145"/>
<dbReference type="AlphaFoldDB" id="A0AAF0C7H4"/>
<organism evidence="3 4">
    <name type="scientific">Thalassomonas viridans</name>
    <dbReference type="NCBI Taxonomy" id="137584"/>
    <lineage>
        <taxon>Bacteria</taxon>
        <taxon>Pseudomonadati</taxon>
        <taxon>Pseudomonadota</taxon>
        <taxon>Gammaproteobacteria</taxon>
        <taxon>Alteromonadales</taxon>
        <taxon>Colwelliaceae</taxon>
        <taxon>Thalassomonas</taxon>
    </lineage>
</organism>
<protein>
    <recommendedName>
        <fullName evidence="2">Aspartate/glutamate/uridylate kinase domain-containing protein</fullName>
    </recommendedName>
</protein>
<dbReference type="PANTHER" id="PTHR21499">
    <property type="entry name" value="ASPARTATE KINASE"/>
    <property type="match status" value="1"/>
</dbReference>
<sequence>MLVVMKFGGASLGCIDSILRVVEIVRRQQQKSKVLVVVSGCGGVTDQLTRLLSLSPGEAQAQAVEALHQQHISLSLQLARTLHAEAEFIPVLSAIRYWFEQLEHFLTDVESYYQQIITLGERLSAQLMLGVFKACSLGPGYFDATQGIRVYREQGELVPDYQQMQQLCREICSDCHDLRVTEGFIGLDEGRQLVNLGRNGSDWSAALFAIACNAVRLEIWKEVHGLYSADPRVVEAPELIPHIAFSDLCILAQIGAAVIHAPALAALSDHRLTLELKCTLDPAHDGTRIHFCGMRPAVTVITSLNGVHLEQHDNRLDIYCRDKASTELRLISSEARLTEAQPEHCFYYQGIETSLISVFDNSRLPAPEQIRQTLFDQGIACQCLSVDKFPHSRCLIVARDQVVEALRLLHTKLVMQQAGFHILEEQA</sequence>
<dbReference type="InterPro" id="IPR001048">
    <property type="entry name" value="Asp/Glu/Uridylate_kinase"/>
</dbReference>
<dbReference type="SUPFAM" id="SSF53633">
    <property type="entry name" value="Carbamate kinase-like"/>
    <property type="match status" value="1"/>
</dbReference>
<dbReference type="Gene3D" id="1.20.120.1320">
    <property type="entry name" value="Aspartokinase, catalytic domain"/>
    <property type="match status" value="1"/>
</dbReference>
<dbReference type="GO" id="GO:0004072">
    <property type="term" value="F:aspartate kinase activity"/>
    <property type="evidence" value="ECO:0007669"/>
    <property type="project" value="TreeGrafter"/>
</dbReference>
<dbReference type="GO" id="GO:0009089">
    <property type="term" value="P:lysine biosynthetic process via diaminopimelate"/>
    <property type="evidence" value="ECO:0007669"/>
    <property type="project" value="TreeGrafter"/>
</dbReference>
<name>A0AAF0C7H4_9GAMM</name>
<evidence type="ECO:0000259" key="2">
    <source>
        <dbReference type="Pfam" id="PF00696"/>
    </source>
</evidence>
<dbReference type="PANTHER" id="PTHR21499:SF29">
    <property type="entry name" value="BIFUNCTIONAL ASPARTOKINASE_HOMOSERINE DEHYDROGENASE 2"/>
    <property type="match status" value="1"/>
</dbReference>
<proteinExistence type="inferred from homology"/>
<dbReference type="GO" id="GO:0005829">
    <property type="term" value="C:cytosol"/>
    <property type="evidence" value="ECO:0007669"/>
    <property type="project" value="TreeGrafter"/>
</dbReference>
<comment type="similarity">
    <text evidence="1">Belongs to the aspartokinase family.</text>
</comment>
<evidence type="ECO:0000313" key="3">
    <source>
        <dbReference type="EMBL" id="WDE05307.1"/>
    </source>
</evidence>
<evidence type="ECO:0000313" key="4">
    <source>
        <dbReference type="Proteomes" id="UP000032352"/>
    </source>
</evidence>
<dbReference type="InterPro" id="IPR036393">
    <property type="entry name" value="AceGlu_kinase-like_sf"/>
</dbReference>
<keyword evidence="4" id="KW-1185">Reference proteome</keyword>
<dbReference type="Proteomes" id="UP000032352">
    <property type="component" value="Chromosome"/>
</dbReference>
<dbReference type="InterPro" id="IPR042199">
    <property type="entry name" value="AsparK_Bifunc_asparK/hSer_DH"/>
</dbReference>
<dbReference type="Pfam" id="PF00696">
    <property type="entry name" value="AA_kinase"/>
    <property type="match status" value="1"/>
</dbReference>
<dbReference type="RefSeq" id="WP_044840448.1">
    <property type="nucleotide sequence ID" value="NZ_CP059733.1"/>
</dbReference>